<gene>
    <name evidence="3" type="ORF">F4560_003788</name>
</gene>
<feature type="domain" description="Activator of Hsp90 ATPase homologue 1/2-like C-terminal" evidence="2">
    <location>
        <begin position="157"/>
        <end position="266"/>
    </location>
</feature>
<organism evidence="3 4">
    <name type="scientific">Saccharothrix ecbatanensis</name>
    <dbReference type="NCBI Taxonomy" id="1105145"/>
    <lineage>
        <taxon>Bacteria</taxon>
        <taxon>Bacillati</taxon>
        <taxon>Actinomycetota</taxon>
        <taxon>Actinomycetes</taxon>
        <taxon>Pseudonocardiales</taxon>
        <taxon>Pseudonocardiaceae</taxon>
        <taxon>Saccharothrix</taxon>
    </lineage>
</organism>
<reference evidence="3 4" key="1">
    <citation type="submission" date="2020-08" db="EMBL/GenBank/DDBJ databases">
        <title>Sequencing the genomes of 1000 actinobacteria strains.</title>
        <authorList>
            <person name="Klenk H.-P."/>
        </authorList>
    </citation>
    <scope>NUCLEOTIDE SEQUENCE [LARGE SCALE GENOMIC DNA]</scope>
    <source>
        <strain evidence="3 4">DSM 45486</strain>
    </source>
</reference>
<keyword evidence="4" id="KW-1185">Reference proteome</keyword>
<dbReference type="AlphaFoldDB" id="A0A7W9HKX6"/>
<dbReference type="RefSeq" id="WP_184921660.1">
    <property type="nucleotide sequence ID" value="NZ_JACHMO010000001.1"/>
</dbReference>
<dbReference type="Gene3D" id="3.30.530.20">
    <property type="match status" value="2"/>
</dbReference>
<evidence type="ECO:0000313" key="3">
    <source>
        <dbReference type="EMBL" id="MBB5804020.1"/>
    </source>
</evidence>
<sequence length="291" mass="32178">MSETVVLRVRTTAPVERVRQAVTDAGELGTWLAEHAAVELPDRFEFWGRYTPEGDQPHQTLRHVDDRSLRFGWRVGGEDTTVEISWAAKDGDTVVTLSQSHFAGWEAAVAETGVLGHLYTYWALSLANLVDHVEGRPLTPKVDFSTPEMRTEVVIAAPVDAVARSLVESEQHSRWFGAKIDIEPWEGGRVAMGGFDANPEPAKVLEFVPGERMRVDWGGMVSTWELAESGGGTRLTFVQSGFDTGRPPYGAWAGWLSGVAELRRYHELADWRPIWLQPDVPGLPDGMLTSG</sequence>
<dbReference type="Proteomes" id="UP000552097">
    <property type="component" value="Unassembled WGS sequence"/>
</dbReference>
<dbReference type="Pfam" id="PF08327">
    <property type="entry name" value="AHSA1"/>
    <property type="match status" value="2"/>
</dbReference>
<dbReference type="SUPFAM" id="SSF55961">
    <property type="entry name" value="Bet v1-like"/>
    <property type="match status" value="2"/>
</dbReference>
<accession>A0A7W9HKX6</accession>
<evidence type="ECO:0000259" key="2">
    <source>
        <dbReference type="Pfam" id="PF08327"/>
    </source>
</evidence>
<proteinExistence type="inferred from homology"/>
<comment type="similarity">
    <text evidence="1">Belongs to the AHA1 family.</text>
</comment>
<feature type="domain" description="Activator of Hsp90 ATPase homologue 1/2-like C-terminal" evidence="2">
    <location>
        <begin position="13"/>
        <end position="133"/>
    </location>
</feature>
<dbReference type="CDD" id="cd07814">
    <property type="entry name" value="SRPBCC_CalC_Aha1-like"/>
    <property type="match status" value="1"/>
</dbReference>
<comment type="caution">
    <text evidence="3">The sequence shown here is derived from an EMBL/GenBank/DDBJ whole genome shotgun (WGS) entry which is preliminary data.</text>
</comment>
<evidence type="ECO:0000256" key="1">
    <source>
        <dbReference type="ARBA" id="ARBA00006817"/>
    </source>
</evidence>
<dbReference type="EMBL" id="JACHMO010000001">
    <property type="protein sequence ID" value="MBB5804020.1"/>
    <property type="molecule type" value="Genomic_DNA"/>
</dbReference>
<dbReference type="InterPro" id="IPR013538">
    <property type="entry name" value="ASHA1/2-like_C"/>
</dbReference>
<evidence type="ECO:0000313" key="4">
    <source>
        <dbReference type="Proteomes" id="UP000552097"/>
    </source>
</evidence>
<dbReference type="InterPro" id="IPR023393">
    <property type="entry name" value="START-like_dom_sf"/>
</dbReference>
<name>A0A7W9HKX6_9PSEU</name>
<protein>
    <submittedName>
        <fullName evidence="3">Uncharacterized protein YndB with AHSA1/START domain</fullName>
    </submittedName>
</protein>